<accession>A0A1G4SBA6</accession>
<dbReference type="RefSeq" id="WP_092586266.1">
    <property type="nucleotide sequence ID" value="NZ_FMTM01000005.1"/>
</dbReference>
<proteinExistence type="predicted"/>
<reference evidence="1 2" key="1">
    <citation type="submission" date="2016-10" db="EMBL/GenBank/DDBJ databases">
        <authorList>
            <person name="de Groot N.N."/>
        </authorList>
    </citation>
    <scope>NUCLEOTIDE SEQUENCE [LARGE SCALE GENOMIC DNA]</scope>
    <source>
        <strain evidence="1 2">CGMCC 1.3401</strain>
    </source>
</reference>
<evidence type="ECO:0000313" key="1">
    <source>
        <dbReference type="EMBL" id="SCW66502.1"/>
    </source>
</evidence>
<protein>
    <submittedName>
        <fullName evidence="1">Uncharacterized protein</fullName>
    </submittedName>
</protein>
<evidence type="ECO:0000313" key="2">
    <source>
        <dbReference type="Proteomes" id="UP000199542"/>
    </source>
</evidence>
<gene>
    <name evidence="1" type="ORF">SAMN02927900_03602</name>
</gene>
<sequence>MATDDQSTRKAETWGHAAESYVFAPNPCDLIEEITLPISHAARRVSGNGTKRTLIFDEGKAIVRGFEGGILLWVGARDLVVRHALQLLLESGLFLARLDERLVISWYLSVGKPFGVIEGLLHATPRDGARCNTHLR</sequence>
<organism evidence="1 2">
    <name type="scientific">Rhizobium mongolense subsp. loessense</name>
    <dbReference type="NCBI Taxonomy" id="158890"/>
    <lineage>
        <taxon>Bacteria</taxon>
        <taxon>Pseudomonadati</taxon>
        <taxon>Pseudomonadota</taxon>
        <taxon>Alphaproteobacteria</taxon>
        <taxon>Hyphomicrobiales</taxon>
        <taxon>Rhizobiaceae</taxon>
        <taxon>Rhizobium/Agrobacterium group</taxon>
        <taxon>Rhizobium</taxon>
    </lineage>
</organism>
<dbReference type="EMBL" id="FMTM01000005">
    <property type="protein sequence ID" value="SCW66502.1"/>
    <property type="molecule type" value="Genomic_DNA"/>
</dbReference>
<name>A0A1G4SBA6_9HYPH</name>
<dbReference type="Proteomes" id="UP000199542">
    <property type="component" value="Unassembled WGS sequence"/>
</dbReference>
<dbReference type="AlphaFoldDB" id="A0A1G4SBA6"/>